<dbReference type="OrthoDB" id="9773411at2"/>
<reference evidence="2 3" key="1">
    <citation type="journal article" date="2016" name="Biochim. Biophys. Acta">
        <title>Characterization of red-shifted phycobilisomes isolated from the chlorophyll f-containing cyanobacterium Halomicronema hongdechloris.</title>
        <authorList>
            <person name="Li Y."/>
            <person name="Lin Y."/>
            <person name="Garvey C.J."/>
            <person name="Birch D."/>
            <person name="Corkery R.W."/>
            <person name="Loughlin P.C."/>
            <person name="Scheer H."/>
            <person name="Willows R.D."/>
            <person name="Chen M."/>
        </authorList>
    </citation>
    <scope>NUCLEOTIDE SEQUENCE [LARGE SCALE GENOMIC DNA]</scope>
    <source>
        <strain evidence="2 3">C2206</strain>
    </source>
</reference>
<gene>
    <name evidence="2" type="ORF">XM38_030030</name>
</gene>
<dbReference type="Gene3D" id="2.60.40.740">
    <property type="match status" value="1"/>
</dbReference>
<accession>A0A1V8NL77</accession>
<dbReference type="PANTHER" id="PTHR34819">
    <property type="entry name" value="LARGE CYSTEINE-RICH PERIPLASMIC PROTEIN OMCB"/>
    <property type="match status" value="1"/>
</dbReference>
<dbReference type="SUPFAM" id="SSF117074">
    <property type="entry name" value="Hypothetical protein PA1324"/>
    <property type="match status" value="1"/>
</dbReference>
<evidence type="ECO:0000313" key="2">
    <source>
        <dbReference type="EMBL" id="ASC72049.1"/>
    </source>
</evidence>
<evidence type="ECO:0000313" key="3">
    <source>
        <dbReference type="Proteomes" id="UP000191901"/>
    </source>
</evidence>
<dbReference type="InterPro" id="IPR051172">
    <property type="entry name" value="Chlamydia_OmcB"/>
</dbReference>
<dbReference type="Pfam" id="PF01345">
    <property type="entry name" value="DUF11"/>
    <property type="match status" value="1"/>
</dbReference>
<dbReference type="NCBIfam" id="TIGR01451">
    <property type="entry name" value="B_ant_repeat"/>
    <property type="match status" value="1"/>
</dbReference>
<dbReference type="AlphaFoldDB" id="A0A1V8NL77"/>
<dbReference type="InterPro" id="IPR001434">
    <property type="entry name" value="OmcB-like_DUF11"/>
</dbReference>
<protein>
    <recommendedName>
        <fullName evidence="1">DUF11 domain-containing protein</fullName>
    </recommendedName>
</protein>
<dbReference type="RefSeq" id="WP_080807748.1">
    <property type="nucleotide sequence ID" value="NZ_CP021983.2"/>
</dbReference>
<dbReference type="InterPro" id="IPR047589">
    <property type="entry name" value="DUF11_rpt"/>
</dbReference>
<keyword evidence="3" id="KW-1185">Reference proteome</keyword>
<feature type="domain" description="DUF11" evidence="1">
    <location>
        <begin position="51"/>
        <end position="156"/>
    </location>
</feature>
<dbReference type="STRING" id="1641165.XM38_08625"/>
<proteinExistence type="predicted"/>
<dbReference type="KEGG" id="hhg:XM38_030030"/>
<sequence>MGHVLQPVSPVSAQTVIENQAGAQFADGTGNTQTTESNATTLQQGTQAAALRIVKTADRAAAEPGDVVVYQLVVTNESAVAATPVTITDQLPLGLQFIEDSVRGTPSDPTSVSVSGRQVTFTFPTLSAGESLTIAYGVLLTPDSIRGSGRNVAQASAPGFTPVTATFQVAIRPGILSDCGTIVGRVFVDKNFDGQQQSGEPGVPNAVIFLDGGNRIITDADGLFSLANVVSGNRVGTLDLTSLPGYTLAPNLYHISENSQSRLVRLAPGGLARMNFAVTPTFGEGQP</sequence>
<name>A0A1V8NL77_9CYAN</name>
<dbReference type="Proteomes" id="UP000191901">
    <property type="component" value="Chromosome"/>
</dbReference>
<organism evidence="2 3">
    <name type="scientific">Halomicronema hongdechloris C2206</name>
    <dbReference type="NCBI Taxonomy" id="1641165"/>
    <lineage>
        <taxon>Bacteria</taxon>
        <taxon>Bacillati</taxon>
        <taxon>Cyanobacteriota</taxon>
        <taxon>Cyanophyceae</taxon>
        <taxon>Nodosilineales</taxon>
        <taxon>Nodosilineaceae</taxon>
        <taxon>Halomicronema</taxon>
    </lineage>
</organism>
<dbReference type="InterPro" id="IPR013783">
    <property type="entry name" value="Ig-like_fold"/>
</dbReference>
<dbReference type="Gene3D" id="2.60.40.10">
    <property type="entry name" value="Immunoglobulins"/>
    <property type="match status" value="1"/>
</dbReference>
<evidence type="ECO:0000259" key="1">
    <source>
        <dbReference type="Pfam" id="PF01345"/>
    </source>
</evidence>
<dbReference type="EMBL" id="CP021983">
    <property type="protein sequence ID" value="ASC72049.1"/>
    <property type="molecule type" value="Genomic_DNA"/>
</dbReference>